<evidence type="ECO:0000256" key="2">
    <source>
        <dbReference type="ARBA" id="ARBA00020989"/>
    </source>
</evidence>
<feature type="compositionally biased region" description="Acidic residues" evidence="6">
    <location>
        <begin position="125"/>
        <end position="136"/>
    </location>
</feature>
<keyword evidence="5" id="KW-0396">Initiation factor</keyword>
<dbReference type="RefSeq" id="XP_014487540.1">
    <property type="nucleotide sequence ID" value="XM_014632054.1"/>
</dbReference>
<dbReference type="InterPro" id="IPR001253">
    <property type="entry name" value="TIF_eIF-1A"/>
</dbReference>
<evidence type="ECO:0000256" key="3">
    <source>
        <dbReference type="ARBA" id="ARBA00022884"/>
    </source>
</evidence>
<reference evidence="9" key="1">
    <citation type="submission" date="2025-08" db="UniProtKB">
        <authorList>
            <consortium name="RefSeq"/>
        </authorList>
    </citation>
    <scope>IDENTIFICATION</scope>
</reference>
<evidence type="ECO:0000313" key="8">
    <source>
        <dbReference type="Proteomes" id="UP000515204"/>
    </source>
</evidence>
<dbReference type="GO" id="GO:0005634">
    <property type="term" value="C:nucleus"/>
    <property type="evidence" value="ECO:0007669"/>
    <property type="project" value="TreeGrafter"/>
</dbReference>
<accession>A0A6P3Y9D5</accession>
<organism evidence="8 9">
    <name type="scientific">Dinoponera quadriceps</name>
    <name type="common">South American ant</name>
    <dbReference type="NCBI Taxonomy" id="609295"/>
    <lineage>
        <taxon>Eukaryota</taxon>
        <taxon>Metazoa</taxon>
        <taxon>Ecdysozoa</taxon>
        <taxon>Arthropoda</taxon>
        <taxon>Hexapoda</taxon>
        <taxon>Insecta</taxon>
        <taxon>Pterygota</taxon>
        <taxon>Neoptera</taxon>
        <taxon>Endopterygota</taxon>
        <taxon>Hymenoptera</taxon>
        <taxon>Apocrita</taxon>
        <taxon>Aculeata</taxon>
        <taxon>Formicoidea</taxon>
        <taxon>Formicidae</taxon>
        <taxon>Ponerinae</taxon>
        <taxon>Ponerini</taxon>
        <taxon>Dinoponera</taxon>
    </lineage>
</organism>
<dbReference type="SUPFAM" id="SSF50249">
    <property type="entry name" value="Nucleic acid-binding proteins"/>
    <property type="match status" value="1"/>
</dbReference>
<dbReference type="InterPro" id="IPR012340">
    <property type="entry name" value="NA-bd_OB-fold"/>
</dbReference>
<dbReference type="InterPro" id="IPR006196">
    <property type="entry name" value="RNA-binding_domain_S1_IF1"/>
</dbReference>
<dbReference type="GeneID" id="106751215"/>
<evidence type="ECO:0000256" key="1">
    <source>
        <dbReference type="ARBA" id="ARBA00007340"/>
    </source>
</evidence>
<evidence type="ECO:0000256" key="4">
    <source>
        <dbReference type="ARBA" id="ARBA00031998"/>
    </source>
</evidence>
<evidence type="ECO:0000256" key="5">
    <source>
        <dbReference type="PROSITE-ProRule" id="PRU00181"/>
    </source>
</evidence>
<keyword evidence="3" id="KW-0694">RNA-binding</keyword>
<dbReference type="Pfam" id="PF01176">
    <property type="entry name" value="eIF-1a"/>
    <property type="match status" value="1"/>
</dbReference>
<dbReference type="PROSITE" id="PS50832">
    <property type="entry name" value="S1_IF1_TYPE"/>
    <property type="match status" value="1"/>
</dbReference>
<dbReference type="PANTHER" id="PTHR21641">
    <property type="entry name" value="TRANSLATION INITIATION FACTOR-RELATED"/>
    <property type="match status" value="1"/>
</dbReference>
<dbReference type="SMART" id="SM00652">
    <property type="entry name" value="eIF1a"/>
    <property type="match status" value="1"/>
</dbReference>
<dbReference type="Gene3D" id="2.40.50.140">
    <property type="entry name" value="Nucleic acid-binding proteins"/>
    <property type="match status" value="1"/>
</dbReference>
<feature type="region of interest" description="Disordered" evidence="6">
    <location>
        <begin position="114"/>
        <end position="158"/>
    </location>
</feature>
<name>A0A6P3Y9D5_DINQU</name>
<feature type="domain" description="S1-like" evidence="7">
    <location>
        <begin position="16"/>
        <end position="96"/>
    </location>
</feature>
<dbReference type="Proteomes" id="UP000515204">
    <property type="component" value="Unplaced"/>
</dbReference>
<evidence type="ECO:0000259" key="7">
    <source>
        <dbReference type="PROSITE" id="PS50832"/>
    </source>
</evidence>
<dbReference type="AlphaFoldDB" id="A0A6P3Y9D5"/>
<evidence type="ECO:0000256" key="6">
    <source>
        <dbReference type="SAM" id="MobiDB-lite"/>
    </source>
</evidence>
<dbReference type="GO" id="GO:0003723">
    <property type="term" value="F:RNA binding"/>
    <property type="evidence" value="ECO:0007669"/>
    <property type="project" value="UniProtKB-KW"/>
</dbReference>
<keyword evidence="5" id="KW-0648">Protein biosynthesis</keyword>
<dbReference type="GO" id="GO:0003743">
    <property type="term" value="F:translation initiation factor activity"/>
    <property type="evidence" value="ECO:0007669"/>
    <property type="project" value="UniProtKB-UniRule"/>
</dbReference>
<dbReference type="OrthoDB" id="1738325at2759"/>
<evidence type="ECO:0000313" key="9">
    <source>
        <dbReference type="RefSeq" id="XP_014487540.1"/>
    </source>
</evidence>
<sequence length="158" mass="18382">MFGLVLQVTMFKATKRNKHIIYDDLSVPTDSQCIVRILKPSGSRLYEVISPSGEQYLVSMPNRYRRMIWVKRGDYVLTDPIKEGDKVKGEIIKRLTENNIKSYRAQNCWPSEFDKNPEGNVNLITEDDTREDDDGDLFVNTNRERQRSNQETDDSESD</sequence>
<dbReference type="InterPro" id="IPR039294">
    <property type="entry name" value="EIF1AD"/>
</dbReference>
<gene>
    <name evidence="9" type="primary">LOC106751215</name>
</gene>
<dbReference type="KEGG" id="dqu:106751215"/>
<dbReference type="PANTHER" id="PTHR21641:SF0">
    <property type="entry name" value="RNA-BINDING PROTEIN EIF1AD-RELATED"/>
    <property type="match status" value="1"/>
</dbReference>
<protein>
    <recommendedName>
        <fullName evidence="2">Probable RNA-binding protein EIF1AD</fullName>
    </recommendedName>
    <alternativeName>
        <fullName evidence="4">Eukaryotic translation initiation factor 1A domain-containing protein</fullName>
    </alternativeName>
</protein>
<keyword evidence="8" id="KW-1185">Reference proteome</keyword>
<proteinExistence type="inferred from homology"/>
<comment type="similarity">
    <text evidence="1">Belongs to the EIF1AD family.</text>
</comment>